<dbReference type="GO" id="GO:0005506">
    <property type="term" value="F:iron ion binding"/>
    <property type="evidence" value="ECO:0007669"/>
    <property type="project" value="InterPro"/>
</dbReference>
<organism evidence="2 3">
    <name type="scientific">Vitis vinifera</name>
    <name type="common">Grape</name>
    <dbReference type="NCBI Taxonomy" id="29760"/>
    <lineage>
        <taxon>Eukaryota</taxon>
        <taxon>Viridiplantae</taxon>
        <taxon>Streptophyta</taxon>
        <taxon>Embryophyta</taxon>
        <taxon>Tracheophyta</taxon>
        <taxon>Spermatophyta</taxon>
        <taxon>Magnoliopsida</taxon>
        <taxon>eudicotyledons</taxon>
        <taxon>Gunneridae</taxon>
        <taxon>Pentapetalae</taxon>
        <taxon>rosids</taxon>
        <taxon>Vitales</taxon>
        <taxon>Vitaceae</taxon>
        <taxon>Viteae</taxon>
        <taxon>Vitis</taxon>
    </lineage>
</organism>
<dbReference type="Gene3D" id="1.10.630.10">
    <property type="entry name" value="Cytochrome P450"/>
    <property type="match status" value="1"/>
</dbReference>
<dbReference type="PANTHER" id="PTHR24299">
    <property type="entry name" value="CYTOCHROME P450 FAMILY 1"/>
    <property type="match status" value="1"/>
</dbReference>
<evidence type="ECO:0000313" key="2">
    <source>
        <dbReference type="EMBL" id="RVW70434.1"/>
    </source>
</evidence>
<dbReference type="SUPFAM" id="SSF48264">
    <property type="entry name" value="Cytochrome P450"/>
    <property type="match status" value="1"/>
</dbReference>
<keyword evidence="1" id="KW-0812">Transmembrane</keyword>
<comment type="caution">
    <text evidence="2">The sequence shown here is derived from an EMBL/GenBank/DDBJ whole genome shotgun (WGS) entry which is preliminary data.</text>
</comment>
<dbReference type="Proteomes" id="UP000288805">
    <property type="component" value="Unassembled WGS sequence"/>
</dbReference>
<dbReference type="GO" id="GO:0020037">
    <property type="term" value="F:heme binding"/>
    <property type="evidence" value="ECO:0007669"/>
    <property type="project" value="InterPro"/>
</dbReference>
<feature type="transmembrane region" description="Helical" evidence="1">
    <location>
        <begin position="12"/>
        <end position="35"/>
    </location>
</feature>
<reference evidence="2 3" key="1">
    <citation type="journal article" date="2018" name="PLoS Genet.">
        <title>Population sequencing reveals clonal diversity and ancestral inbreeding in the grapevine cultivar Chardonnay.</title>
        <authorList>
            <person name="Roach M.J."/>
            <person name="Johnson D.L."/>
            <person name="Bohlmann J."/>
            <person name="van Vuuren H.J."/>
            <person name="Jones S.J."/>
            <person name="Pretorius I.S."/>
            <person name="Schmidt S.A."/>
            <person name="Borneman A.R."/>
        </authorList>
    </citation>
    <scope>NUCLEOTIDE SEQUENCE [LARGE SCALE GENOMIC DNA]</scope>
    <source>
        <strain evidence="3">cv. Chardonnay</strain>
        <tissue evidence="2">Leaf</tissue>
    </source>
</reference>
<dbReference type="PANTHER" id="PTHR24299:SF47">
    <property type="entry name" value="CYTOCHROME P450 71A9-LIKE"/>
    <property type="match status" value="1"/>
</dbReference>
<sequence>MIGYAYRPGLSAAPQTMMILLLILLALPLFLLFLLRNQRRAPLPPGPPGLPFIGNLLQLDKTAPHLYLWQLSKHYGSLMFL</sequence>
<keyword evidence="1" id="KW-0472">Membrane</keyword>
<dbReference type="GO" id="GO:0016705">
    <property type="term" value="F:oxidoreductase activity, acting on paired donors, with incorporation or reduction of molecular oxygen"/>
    <property type="evidence" value="ECO:0007669"/>
    <property type="project" value="InterPro"/>
</dbReference>
<keyword evidence="1" id="KW-1133">Transmembrane helix</keyword>
<protein>
    <submittedName>
        <fullName evidence="2">Uncharacterized protein</fullName>
    </submittedName>
</protein>
<dbReference type="GO" id="GO:0004497">
    <property type="term" value="F:monooxygenase activity"/>
    <property type="evidence" value="ECO:0007669"/>
    <property type="project" value="InterPro"/>
</dbReference>
<dbReference type="InterPro" id="IPR036396">
    <property type="entry name" value="Cyt_P450_sf"/>
</dbReference>
<proteinExistence type="predicted"/>
<dbReference type="AlphaFoldDB" id="A0A438GDZ8"/>
<dbReference type="EMBL" id="QGNW01000465">
    <property type="protein sequence ID" value="RVW70434.1"/>
    <property type="molecule type" value="Genomic_DNA"/>
</dbReference>
<gene>
    <name evidence="2" type="ORF">CK203_056687</name>
</gene>
<accession>A0A438GDZ8</accession>
<name>A0A438GDZ8_VITVI</name>
<evidence type="ECO:0000256" key="1">
    <source>
        <dbReference type="SAM" id="Phobius"/>
    </source>
</evidence>
<evidence type="ECO:0000313" key="3">
    <source>
        <dbReference type="Proteomes" id="UP000288805"/>
    </source>
</evidence>